<name>A0ABR4FKQ7_9EURO</name>
<evidence type="ECO:0000256" key="1">
    <source>
        <dbReference type="SAM" id="MobiDB-lite"/>
    </source>
</evidence>
<dbReference type="Proteomes" id="UP001610563">
    <property type="component" value="Unassembled WGS sequence"/>
</dbReference>
<feature type="region of interest" description="Disordered" evidence="1">
    <location>
        <begin position="1"/>
        <end position="22"/>
    </location>
</feature>
<gene>
    <name evidence="2" type="ORF">BJX66DRAFT_317870</name>
</gene>
<protein>
    <submittedName>
        <fullName evidence="2">Uncharacterized protein</fullName>
    </submittedName>
</protein>
<keyword evidence="3" id="KW-1185">Reference proteome</keyword>
<dbReference type="EMBL" id="JBFTWV010000210">
    <property type="protein sequence ID" value="KAL2783817.1"/>
    <property type="molecule type" value="Genomic_DNA"/>
</dbReference>
<accession>A0ABR4FKQ7</accession>
<evidence type="ECO:0000313" key="3">
    <source>
        <dbReference type="Proteomes" id="UP001610563"/>
    </source>
</evidence>
<proteinExistence type="predicted"/>
<reference evidence="2 3" key="1">
    <citation type="submission" date="2024-07" db="EMBL/GenBank/DDBJ databases">
        <title>Section-level genome sequencing and comparative genomics of Aspergillus sections Usti and Cavernicolus.</title>
        <authorList>
            <consortium name="Lawrence Berkeley National Laboratory"/>
            <person name="Nybo J.L."/>
            <person name="Vesth T.C."/>
            <person name="Theobald S."/>
            <person name="Frisvad J.C."/>
            <person name="Larsen T.O."/>
            <person name="Kjaerboelling I."/>
            <person name="Rothschild-Mancinelli K."/>
            <person name="Lyhne E.K."/>
            <person name="Kogle M.E."/>
            <person name="Barry K."/>
            <person name="Clum A."/>
            <person name="Na H."/>
            <person name="Ledsgaard L."/>
            <person name="Lin J."/>
            <person name="Lipzen A."/>
            <person name="Kuo A."/>
            <person name="Riley R."/>
            <person name="Mondo S."/>
            <person name="Labutti K."/>
            <person name="Haridas S."/>
            <person name="Pangalinan J."/>
            <person name="Salamov A.A."/>
            <person name="Simmons B.A."/>
            <person name="Magnuson J.K."/>
            <person name="Chen J."/>
            <person name="Drula E."/>
            <person name="Henrissat B."/>
            <person name="Wiebenga A."/>
            <person name="Lubbers R.J."/>
            <person name="Gomes A.C."/>
            <person name="Makela M.R."/>
            <person name="Stajich J."/>
            <person name="Grigoriev I.V."/>
            <person name="Mortensen U.H."/>
            <person name="De Vries R.P."/>
            <person name="Baker S.E."/>
            <person name="Andersen M.R."/>
        </authorList>
    </citation>
    <scope>NUCLEOTIDE SEQUENCE [LARGE SCALE GENOMIC DNA]</scope>
    <source>
        <strain evidence="2 3">CBS 209.92</strain>
    </source>
</reference>
<evidence type="ECO:0000313" key="2">
    <source>
        <dbReference type="EMBL" id="KAL2783817.1"/>
    </source>
</evidence>
<comment type="caution">
    <text evidence="2">The sequence shown here is derived from an EMBL/GenBank/DDBJ whole genome shotgun (WGS) entry which is preliminary data.</text>
</comment>
<sequence>MAHGSELIAGAGEELLQEDRSARERAHALAQLRTPGAMEDHNPWTVTELPADVPSLITRSRE</sequence>
<organism evidence="2 3">
    <name type="scientific">Aspergillus keveii</name>
    <dbReference type="NCBI Taxonomy" id="714993"/>
    <lineage>
        <taxon>Eukaryota</taxon>
        <taxon>Fungi</taxon>
        <taxon>Dikarya</taxon>
        <taxon>Ascomycota</taxon>
        <taxon>Pezizomycotina</taxon>
        <taxon>Eurotiomycetes</taxon>
        <taxon>Eurotiomycetidae</taxon>
        <taxon>Eurotiales</taxon>
        <taxon>Aspergillaceae</taxon>
        <taxon>Aspergillus</taxon>
        <taxon>Aspergillus subgen. Nidulantes</taxon>
    </lineage>
</organism>